<reference evidence="2 3" key="1">
    <citation type="submission" date="2023-04" db="EMBL/GenBank/DDBJ databases">
        <title>Streptomyces chengmaiensis sp. nov. isolated from the stem of mangrove plant in Hainan.</title>
        <authorList>
            <person name="Huang X."/>
            <person name="Zhou S."/>
            <person name="Chu X."/>
            <person name="Xie Y."/>
            <person name="Lin Y."/>
        </authorList>
    </citation>
    <scope>NUCLEOTIDE SEQUENCE [LARGE SCALE GENOMIC DNA]</scope>
    <source>
        <strain evidence="2 3">HNM0663</strain>
    </source>
</reference>
<protein>
    <submittedName>
        <fullName evidence="2">Uncharacterized protein</fullName>
    </submittedName>
</protein>
<keyword evidence="1" id="KW-0812">Transmembrane</keyword>
<dbReference type="RefSeq" id="WP_279928121.1">
    <property type="nucleotide sequence ID" value="NZ_JARWBG010000013.1"/>
</dbReference>
<feature type="transmembrane region" description="Helical" evidence="1">
    <location>
        <begin position="82"/>
        <end position="106"/>
    </location>
</feature>
<keyword evidence="3" id="KW-1185">Reference proteome</keyword>
<proteinExistence type="predicted"/>
<gene>
    <name evidence="2" type="ORF">QCN29_13530</name>
</gene>
<evidence type="ECO:0000256" key="1">
    <source>
        <dbReference type="SAM" id="Phobius"/>
    </source>
</evidence>
<comment type="caution">
    <text evidence="2">The sequence shown here is derived from an EMBL/GenBank/DDBJ whole genome shotgun (WGS) entry which is preliminary data.</text>
</comment>
<sequence length="115" mass="12372">MKPAPSAVAAARAARPVKDALPRVLLAAVPVASLGMLCPVPSLLIALRRQAYAHWLICAGFSVIWLAWMAQALLTPVDADGLVFLMDVLLLLLATLGPAAHCLVFWRPARVRKVR</sequence>
<keyword evidence="1" id="KW-1133">Transmembrane helix</keyword>
<name>A0ABT6HMA3_9ACTN</name>
<accession>A0ABT6HMA3</accession>
<dbReference type="EMBL" id="JARWBG010000013">
    <property type="protein sequence ID" value="MDH2389796.1"/>
    <property type="molecule type" value="Genomic_DNA"/>
</dbReference>
<feature type="transmembrane region" description="Helical" evidence="1">
    <location>
        <begin position="24"/>
        <end position="45"/>
    </location>
</feature>
<keyword evidence="1" id="KW-0472">Membrane</keyword>
<evidence type="ECO:0000313" key="2">
    <source>
        <dbReference type="EMBL" id="MDH2389796.1"/>
    </source>
</evidence>
<feature type="transmembrane region" description="Helical" evidence="1">
    <location>
        <begin position="52"/>
        <end position="70"/>
    </location>
</feature>
<evidence type="ECO:0000313" key="3">
    <source>
        <dbReference type="Proteomes" id="UP001223144"/>
    </source>
</evidence>
<organism evidence="2 3">
    <name type="scientific">Streptomyces chengmaiensis</name>
    <dbReference type="NCBI Taxonomy" id="3040919"/>
    <lineage>
        <taxon>Bacteria</taxon>
        <taxon>Bacillati</taxon>
        <taxon>Actinomycetota</taxon>
        <taxon>Actinomycetes</taxon>
        <taxon>Kitasatosporales</taxon>
        <taxon>Streptomycetaceae</taxon>
        <taxon>Streptomyces</taxon>
    </lineage>
</organism>
<dbReference type="Proteomes" id="UP001223144">
    <property type="component" value="Unassembled WGS sequence"/>
</dbReference>